<evidence type="ECO:0000256" key="1">
    <source>
        <dbReference type="ARBA" id="ARBA00004571"/>
    </source>
</evidence>
<keyword evidence="9 10" id="KW-0998">Cell outer membrane</keyword>
<evidence type="ECO:0000256" key="8">
    <source>
        <dbReference type="ARBA" id="ARBA00023136"/>
    </source>
</evidence>
<dbReference type="Pfam" id="PF07715">
    <property type="entry name" value="Plug"/>
    <property type="match status" value="1"/>
</dbReference>
<dbReference type="InterPro" id="IPR036942">
    <property type="entry name" value="Beta-barrel_TonB_sf"/>
</dbReference>
<comment type="subcellular location">
    <subcellularLocation>
        <location evidence="1 10">Cell outer membrane</location>
        <topology evidence="1 10">Multi-pass membrane protein</topology>
    </subcellularLocation>
</comment>
<evidence type="ECO:0000259" key="13">
    <source>
        <dbReference type="Pfam" id="PF00593"/>
    </source>
</evidence>
<proteinExistence type="inferred from homology"/>
<dbReference type="Pfam" id="PF00593">
    <property type="entry name" value="TonB_dep_Rec_b-barrel"/>
    <property type="match status" value="1"/>
</dbReference>
<dbReference type="Gene3D" id="2.40.170.20">
    <property type="entry name" value="TonB-dependent receptor, beta-barrel domain"/>
    <property type="match status" value="1"/>
</dbReference>
<dbReference type="InterPro" id="IPR010917">
    <property type="entry name" value="TonB_rcpt_CS"/>
</dbReference>
<keyword evidence="5 12" id="KW-0732">Signal</keyword>
<name>A0A0N0LTS0_9HELI</name>
<evidence type="ECO:0000313" key="15">
    <source>
        <dbReference type="EMBL" id="KPH56278.1"/>
    </source>
</evidence>
<evidence type="ECO:0000256" key="2">
    <source>
        <dbReference type="ARBA" id="ARBA00022448"/>
    </source>
</evidence>
<keyword evidence="2 10" id="KW-0813">Transport</keyword>
<dbReference type="GO" id="GO:0009279">
    <property type="term" value="C:cell outer membrane"/>
    <property type="evidence" value="ECO:0007669"/>
    <property type="project" value="UniProtKB-SubCell"/>
</dbReference>
<feature type="domain" description="TonB-dependent receptor plug" evidence="14">
    <location>
        <begin position="45"/>
        <end position="157"/>
    </location>
</feature>
<feature type="chain" id="PRO_5005855058" evidence="12">
    <location>
        <begin position="26"/>
        <end position="698"/>
    </location>
</feature>
<dbReference type="PATRIC" id="fig|35818.11.peg.487"/>
<dbReference type="Proteomes" id="UP000037997">
    <property type="component" value="Unassembled WGS sequence"/>
</dbReference>
<evidence type="ECO:0000259" key="14">
    <source>
        <dbReference type="Pfam" id="PF07715"/>
    </source>
</evidence>
<reference evidence="15 16" key="1">
    <citation type="submission" date="2014-06" db="EMBL/GenBank/DDBJ databases">
        <title>Helicobacter pullorum isolates in fresh chicken meat - phenotypic and genotypic features.</title>
        <authorList>
            <person name="Borges V."/>
            <person name="Santos A."/>
            <person name="Correia C.B."/>
            <person name="Saraiva M."/>
            <person name="Menard A."/>
            <person name="Vieira L."/>
            <person name="Sampaio D.A."/>
            <person name="Gomes J.P."/>
            <person name="Oleastro M."/>
        </authorList>
    </citation>
    <scope>NUCLEOTIDE SEQUENCE [LARGE SCALE GENOMIC DNA]</scope>
    <source>
        <strain evidence="15 16">229334/12</strain>
    </source>
</reference>
<dbReference type="AlphaFoldDB" id="A0A0N0LTS0"/>
<evidence type="ECO:0000256" key="4">
    <source>
        <dbReference type="ARBA" id="ARBA00022692"/>
    </source>
</evidence>
<dbReference type="PROSITE" id="PS52016">
    <property type="entry name" value="TONB_DEPENDENT_REC_3"/>
    <property type="match status" value="1"/>
</dbReference>
<accession>A0A0N0LTS0</accession>
<evidence type="ECO:0000256" key="5">
    <source>
        <dbReference type="ARBA" id="ARBA00022729"/>
    </source>
</evidence>
<evidence type="ECO:0000256" key="12">
    <source>
        <dbReference type="SAM" id="SignalP"/>
    </source>
</evidence>
<keyword evidence="15" id="KW-0675">Receptor</keyword>
<dbReference type="GO" id="GO:0044718">
    <property type="term" value="P:siderophore transmembrane transport"/>
    <property type="evidence" value="ECO:0007669"/>
    <property type="project" value="TreeGrafter"/>
</dbReference>
<evidence type="ECO:0000256" key="6">
    <source>
        <dbReference type="ARBA" id="ARBA00023065"/>
    </source>
</evidence>
<dbReference type="SUPFAM" id="SSF56935">
    <property type="entry name" value="Porins"/>
    <property type="match status" value="1"/>
</dbReference>
<comment type="caution">
    <text evidence="15">The sequence shown here is derived from an EMBL/GenBank/DDBJ whole genome shotgun (WGS) entry which is preliminary data.</text>
</comment>
<evidence type="ECO:0000256" key="3">
    <source>
        <dbReference type="ARBA" id="ARBA00022452"/>
    </source>
</evidence>
<dbReference type="InterPro" id="IPR012910">
    <property type="entry name" value="Plug_dom"/>
</dbReference>
<dbReference type="PANTHER" id="PTHR30069">
    <property type="entry name" value="TONB-DEPENDENT OUTER MEMBRANE RECEPTOR"/>
    <property type="match status" value="1"/>
</dbReference>
<evidence type="ECO:0000313" key="16">
    <source>
        <dbReference type="Proteomes" id="UP000037997"/>
    </source>
</evidence>
<gene>
    <name evidence="15" type="ORF">HPU229334_02490</name>
</gene>
<feature type="domain" description="TonB-dependent receptor-like beta-barrel" evidence="13">
    <location>
        <begin position="366"/>
        <end position="660"/>
    </location>
</feature>
<dbReference type="PANTHER" id="PTHR30069:SF53">
    <property type="entry name" value="COLICIN I RECEPTOR-RELATED"/>
    <property type="match status" value="1"/>
</dbReference>
<dbReference type="CDD" id="cd01347">
    <property type="entry name" value="ligand_gated_channel"/>
    <property type="match status" value="1"/>
</dbReference>
<evidence type="ECO:0000256" key="7">
    <source>
        <dbReference type="ARBA" id="ARBA00023077"/>
    </source>
</evidence>
<dbReference type="EMBL" id="JNOC01000016">
    <property type="protein sequence ID" value="KPH56278.1"/>
    <property type="molecule type" value="Genomic_DNA"/>
</dbReference>
<comment type="similarity">
    <text evidence="10 11">Belongs to the TonB-dependent receptor family.</text>
</comment>
<keyword evidence="4 10" id="KW-0812">Transmembrane</keyword>
<organism evidence="15 16">
    <name type="scientific">Helicobacter pullorum</name>
    <dbReference type="NCBI Taxonomy" id="35818"/>
    <lineage>
        <taxon>Bacteria</taxon>
        <taxon>Pseudomonadati</taxon>
        <taxon>Campylobacterota</taxon>
        <taxon>Epsilonproteobacteria</taxon>
        <taxon>Campylobacterales</taxon>
        <taxon>Helicobacteraceae</taxon>
        <taxon>Helicobacter</taxon>
    </lineage>
</organism>
<sequence>MFISNKVRYSSVVLSLILGAISANAAEEYRLDTSVVSASGFSQDIKEAPASISIVKKEDLENKPYRDVAEAIADIPGVDLFASKGKTGTYQITMRGITGYTLILIDGRRQSVGGDVGPNGFTEITSSFLPPISAIERIEIIKGPMSTLYGSDALGGVVNIITKKSPEKWGLSVQTEALLQEDSQWGNLYGTSIYGSGPLIKDKLSLTLRAREFYREGSSVSYSEPNGTIIDASQAQSPTRANNHNFGLKLDYLANPQNHFTFDVDYSQSIFDNANGQLGTLTKPLNDTGALTGGYTKTMQVDKLVTYLTHKGTYENFVLDSGIQYNRVSNDGREVVGLATQPHLGENRDILAEDIILDTKAVVPLGERNLLSVGAEYRIEKMQDKIANPTKFDQYLLGIFAEDELSILDNLNFTLGARYNHHEIFGDNISPRGYLVYNPTDSLTLKGGVATGFKAPTPNRLIAGYYNFSGQGRIPSYGNPNLSEETSINYELSAIYNQDSHYISLTGFLTDFKDKISSVTINRGENISGVGICTYDRCSQAINHGEVRYMGVELAAGFKVLEKINIDASYTYLDSEVRESSTKSAIGKPVDDSLEHNLIAKISIPFNNFTPYLKGQWQGNRYAGGDPVIGEYYKNVFLMTAGGTYAFNDSWKLNVAIHNLLDKKFTDSFAGNPTDGYVSQYNRIEEGRRFWVSLTGNF</sequence>
<keyword evidence="8 10" id="KW-0472">Membrane</keyword>
<keyword evidence="3 10" id="KW-1134">Transmembrane beta strand</keyword>
<evidence type="ECO:0000256" key="9">
    <source>
        <dbReference type="ARBA" id="ARBA00023237"/>
    </source>
</evidence>
<dbReference type="GO" id="GO:0015344">
    <property type="term" value="F:siderophore uptake transmembrane transporter activity"/>
    <property type="evidence" value="ECO:0007669"/>
    <property type="project" value="TreeGrafter"/>
</dbReference>
<keyword evidence="7 11" id="KW-0798">TonB box</keyword>
<dbReference type="InterPro" id="IPR039426">
    <property type="entry name" value="TonB-dep_rcpt-like"/>
</dbReference>
<evidence type="ECO:0000256" key="11">
    <source>
        <dbReference type="RuleBase" id="RU003357"/>
    </source>
</evidence>
<evidence type="ECO:0000256" key="10">
    <source>
        <dbReference type="PROSITE-ProRule" id="PRU01360"/>
    </source>
</evidence>
<keyword evidence="6" id="KW-0406">Ion transport</keyword>
<feature type="signal peptide" evidence="12">
    <location>
        <begin position="1"/>
        <end position="25"/>
    </location>
</feature>
<dbReference type="RefSeq" id="WP_054197630.1">
    <property type="nucleotide sequence ID" value="NZ_JNOC01000016.1"/>
</dbReference>
<protein>
    <submittedName>
        <fullName evidence="15">Ferric enterobactin uptake receptor</fullName>
    </submittedName>
</protein>
<dbReference type="PROSITE" id="PS01156">
    <property type="entry name" value="TONB_DEPENDENT_REC_2"/>
    <property type="match status" value="1"/>
</dbReference>
<dbReference type="InterPro" id="IPR000531">
    <property type="entry name" value="Beta-barrel_TonB"/>
</dbReference>
<dbReference type="Gene3D" id="2.170.130.10">
    <property type="entry name" value="TonB-dependent receptor, plug domain"/>
    <property type="match status" value="1"/>
</dbReference>
<dbReference type="InterPro" id="IPR037066">
    <property type="entry name" value="Plug_dom_sf"/>
</dbReference>